<keyword evidence="4" id="KW-1185">Reference proteome</keyword>
<protein>
    <submittedName>
        <fullName evidence="3">Methyltransferase</fullName>
    </submittedName>
</protein>
<evidence type="ECO:0000256" key="1">
    <source>
        <dbReference type="SAM" id="MobiDB-lite"/>
    </source>
</evidence>
<proteinExistence type="predicted"/>
<accession>A0ABQ4E0I9</accession>
<keyword evidence="3" id="KW-0808">Transferase</keyword>
<dbReference type="InterPro" id="IPR013216">
    <property type="entry name" value="Methyltransf_11"/>
</dbReference>
<feature type="domain" description="Methyltransferase type 11" evidence="2">
    <location>
        <begin position="51"/>
        <end position="149"/>
    </location>
</feature>
<dbReference type="PANTHER" id="PTHR43861:SF1">
    <property type="entry name" value="TRANS-ACONITATE 2-METHYLTRANSFERASE"/>
    <property type="match status" value="1"/>
</dbReference>
<reference evidence="3 4" key="1">
    <citation type="submission" date="2021-01" db="EMBL/GenBank/DDBJ databases">
        <title>Whole genome shotgun sequence of Plantactinospora endophytica NBRC 110450.</title>
        <authorList>
            <person name="Komaki H."/>
            <person name="Tamura T."/>
        </authorList>
    </citation>
    <scope>NUCLEOTIDE SEQUENCE [LARGE SCALE GENOMIC DNA]</scope>
    <source>
        <strain evidence="3 4">NBRC 110450</strain>
    </source>
</reference>
<feature type="region of interest" description="Disordered" evidence="1">
    <location>
        <begin position="1"/>
        <end position="26"/>
    </location>
</feature>
<dbReference type="PANTHER" id="PTHR43861">
    <property type="entry name" value="TRANS-ACONITATE 2-METHYLTRANSFERASE-RELATED"/>
    <property type="match status" value="1"/>
</dbReference>
<dbReference type="Pfam" id="PF08241">
    <property type="entry name" value="Methyltransf_11"/>
    <property type="match status" value="1"/>
</dbReference>
<dbReference type="EMBL" id="BONW01000013">
    <property type="protein sequence ID" value="GIG88225.1"/>
    <property type="molecule type" value="Genomic_DNA"/>
</dbReference>
<evidence type="ECO:0000313" key="4">
    <source>
        <dbReference type="Proteomes" id="UP000646749"/>
    </source>
</evidence>
<dbReference type="InterPro" id="IPR029063">
    <property type="entry name" value="SAM-dependent_MTases_sf"/>
</dbReference>
<dbReference type="GO" id="GO:0008168">
    <property type="term" value="F:methyltransferase activity"/>
    <property type="evidence" value="ECO:0007669"/>
    <property type="project" value="UniProtKB-KW"/>
</dbReference>
<organism evidence="3 4">
    <name type="scientific">Plantactinospora endophytica</name>
    <dbReference type="NCBI Taxonomy" id="673535"/>
    <lineage>
        <taxon>Bacteria</taxon>
        <taxon>Bacillati</taxon>
        <taxon>Actinomycetota</taxon>
        <taxon>Actinomycetes</taxon>
        <taxon>Micromonosporales</taxon>
        <taxon>Micromonosporaceae</taxon>
        <taxon>Plantactinospora</taxon>
    </lineage>
</organism>
<dbReference type="Gene3D" id="3.40.50.150">
    <property type="entry name" value="Vaccinia Virus protein VP39"/>
    <property type="match status" value="1"/>
</dbReference>
<gene>
    <name evidence="3" type="ORF">Pen02_31610</name>
</gene>
<keyword evidence="3" id="KW-0489">Methyltransferase</keyword>
<evidence type="ECO:0000259" key="2">
    <source>
        <dbReference type="Pfam" id="PF08241"/>
    </source>
</evidence>
<comment type="caution">
    <text evidence="3">The sequence shown here is derived from an EMBL/GenBank/DDBJ whole genome shotgun (WGS) entry which is preliminary data.</text>
</comment>
<dbReference type="SUPFAM" id="SSF53335">
    <property type="entry name" value="S-adenosyl-L-methionine-dependent methyltransferases"/>
    <property type="match status" value="1"/>
</dbReference>
<sequence length="277" mass="29449">MRIVNTDQAEAWNGPEGANWAEQGDRDDPVNAALTGALLAAAGIGPEDHVLDVGCGTGETTRLAARLADRGRVTGIDLSAPMLEQARAAASAAGLRHVEFVRSDAQVHPFPDASFDVAISQFGIMFFADPVAAFANLRSALRPGGRLAFVCPRDMADNAWYVAPMSALRQGRGTGRLPESAMFSLADPVRLTHVLGRAGFTDVRPRPLDAPMNFGRDVEQAADWYLGSGPVMAVLQQENGPTAKAARAILVETLRPYEGPEGVRIPGANWLVTAVRP</sequence>
<dbReference type="Proteomes" id="UP000646749">
    <property type="component" value="Unassembled WGS sequence"/>
</dbReference>
<evidence type="ECO:0000313" key="3">
    <source>
        <dbReference type="EMBL" id="GIG88225.1"/>
    </source>
</evidence>
<dbReference type="GO" id="GO:0032259">
    <property type="term" value="P:methylation"/>
    <property type="evidence" value="ECO:0007669"/>
    <property type="project" value="UniProtKB-KW"/>
</dbReference>
<dbReference type="CDD" id="cd02440">
    <property type="entry name" value="AdoMet_MTases"/>
    <property type="match status" value="1"/>
</dbReference>
<name>A0ABQ4E0I9_9ACTN</name>
<dbReference type="RefSeq" id="WP_203866711.1">
    <property type="nucleotide sequence ID" value="NZ_BONW01000013.1"/>
</dbReference>